<dbReference type="GO" id="GO:0006260">
    <property type="term" value="P:DNA replication"/>
    <property type="evidence" value="ECO:0007669"/>
    <property type="project" value="InterPro"/>
</dbReference>
<dbReference type="GO" id="GO:0042555">
    <property type="term" value="C:MCM complex"/>
    <property type="evidence" value="ECO:0007669"/>
    <property type="project" value="TreeGrafter"/>
</dbReference>
<dbReference type="GO" id="GO:0003697">
    <property type="term" value="F:single-stranded DNA binding"/>
    <property type="evidence" value="ECO:0007669"/>
    <property type="project" value="TreeGrafter"/>
</dbReference>
<evidence type="ECO:0000256" key="15">
    <source>
        <dbReference type="SAM" id="MobiDB-lite"/>
    </source>
</evidence>
<keyword evidence="9 14" id="KW-0238">DNA-binding</keyword>
<dbReference type="Gene3D" id="2.20.28.10">
    <property type="match status" value="1"/>
</dbReference>
<evidence type="ECO:0000313" key="17">
    <source>
        <dbReference type="EMBL" id="KAL0487110.1"/>
    </source>
</evidence>
<comment type="similarity">
    <text evidence="2 14">Belongs to the MCM family.</text>
</comment>
<dbReference type="SUPFAM" id="SSF52540">
    <property type="entry name" value="P-loop containing nucleoside triphosphate hydrolases"/>
    <property type="match status" value="1"/>
</dbReference>
<protein>
    <recommendedName>
        <fullName evidence="3">DNA helicase</fullName>
        <ecNumber evidence="3">3.6.4.12</ecNumber>
    </recommendedName>
    <alternativeName>
        <fullName evidence="12">Minichromosome maintenance 9</fullName>
    </alternativeName>
</protein>
<evidence type="ECO:0000256" key="10">
    <source>
        <dbReference type="ARBA" id="ARBA00023204"/>
    </source>
</evidence>
<dbReference type="InterPro" id="IPR003593">
    <property type="entry name" value="AAA+_ATPase"/>
</dbReference>
<organism evidence="17 18">
    <name type="scientific">Acrasis kona</name>
    <dbReference type="NCBI Taxonomy" id="1008807"/>
    <lineage>
        <taxon>Eukaryota</taxon>
        <taxon>Discoba</taxon>
        <taxon>Heterolobosea</taxon>
        <taxon>Tetramitia</taxon>
        <taxon>Eutetramitia</taxon>
        <taxon>Acrasidae</taxon>
        <taxon>Acrasis</taxon>
    </lineage>
</organism>
<evidence type="ECO:0000259" key="16">
    <source>
        <dbReference type="PROSITE" id="PS50051"/>
    </source>
</evidence>
<keyword evidence="18" id="KW-1185">Reference proteome</keyword>
<dbReference type="InterPro" id="IPR041562">
    <property type="entry name" value="MCM_lid"/>
</dbReference>
<dbReference type="GO" id="GO:0005524">
    <property type="term" value="F:ATP binding"/>
    <property type="evidence" value="ECO:0007669"/>
    <property type="project" value="UniProtKB-KW"/>
</dbReference>
<dbReference type="InterPro" id="IPR012340">
    <property type="entry name" value="NA-bd_OB-fold"/>
</dbReference>
<dbReference type="InterPro" id="IPR018525">
    <property type="entry name" value="MCM_CS"/>
</dbReference>
<comment type="caution">
    <text evidence="17">The sequence shown here is derived from an EMBL/GenBank/DDBJ whole genome shotgun (WGS) entry which is preliminary data.</text>
</comment>
<feature type="region of interest" description="Disordered" evidence="15">
    <location>
        <begin position="759"/>
        <end position="1043"/>
    </location>
</feature>
<dbReference type="InterPro" id="IPR031327">
    <property type="entry name" value="MCM"/>
</dbReference>
<evidence type="ECO:0000256" key="7">
    <source>
        <dbReference type="ARBA" id="ARBA00022806"/>
    </source>
</evidence>
<feature type="compositionally biased region" description="Polar residues" evidence="15">
    <location>
        <begin position="765"/>
        <end position="778"/>
    </location>
</feature>
<keyword evidence="5" id="KW-0227">DNA damage</keyword>
<feature type="region of interest" description="Disordered" evidence="15">
    <location>
        <begin position="1057"/>
        <end position="1076"/>
    </location>
</feature>
<feature type="compositionally biased region" description="Polar residues" evidence="15">
    <location>
        <begin position="862"/>
        <end position="872"/>
    </location>
</feature>
<keyword evidence="10" id="KW-0234">DNA repair</keyword>
<evidence type="ECO:0000256" key="9">
    <source>
        <dbReference type="ARBA" id="ARBA00023125"/>
    </source>
</evidence>
<feature type="compositionally biased region" description="Low complexity" evidence="15">
    <location>
        <begin position="809"/>
        <end position="828"/>
    </location>
</feature>
<feature type="compositionally biased region" description="Acidic residues" evidence="15">
    <location>
        <begin position="789"/>
        <end position="808"/>
    </location>
</feature>
<dbReference type="PANTHER" id="PTHR11630">
    <property type="entry name" value="DNA REPLICATION LICENSING FACTOR MCM FAMILY MEMBER"/>
    <property type="match status" value="1"/>
</dbReference>
<feature type="compositionally biased region" description="Polar residues" evidence="15">
    <location>
        <begin position="1031"/>
        <end position="1040"/>
    </location>
</feature>
<feature type="compositionally biased region" description="Low complexity" evidence="15">
    <location>
        <begin position="906"/>
        <end position="915"/>
    </location>
</feature>
<feature type="compositionally biased region" description="Low complexity" evidence="15">
    <location>
        <begin position="932"/>
        <end position="949"/>
    </location>
</feature>
<dbReference type="InterPro" id="IPR033762">
    <property type="entry name" value="MCM_OB"/>
</dbReference>
<feature type="compositionally biased region" description="Polar residues" evidence="15">
    <location>
        <begin position="894"/>
        <end position="905"/>
    </location>
</feature>
<dbReference type="PRINTS" id="PR01657">
    <property type="entry name" value="MCMFAMILY"/>
</dbReference>
<dbReference type="SUPFAM" id="SSF50249">
    <property type="entry name" value="Nucleic acid-binding proteins"/>
    <property type="match status" value="1"/>
</dbReference>
<keyword evidence="8 14" id="KW-0067">ATP-binding</keyword>
<evidence type="ECO:0000256" key="11">
    <source>
        <dbReference type="ARBA" id="ARBA00023242"/>
    </source>
</evidence>
<dbReference type="FunFam" id="3.40.50.300:FF:000671">
    <property type="entry name" value="DNA helicase MCM9 isoform X1"/>
    <property type="match status" value="1"/>
</dbReference>
<dbReference type="GO" id="GO:0005634">
    <property type="term" value="C:nucleus"/>
    <property type="evidence" value="ECO:0007669"/>
    <property type="project" value="UniProtKB-SubCell"/>
</dbReference>
<dbReference type="Pfam" id="PF17207">
    <property type="entry name" value="MCM_OB"/>
    <property type="match status" value="1"/>
</dbReference>
<dbReference type="Pfam" id="PF17855">
    <property type="entry name" value="MCM_lid"/>
    <property type="match status" value="1"/>
</dbReference>
<feature type="domain" description="MCM C-terminal AAA(+) ATPase" evidence="16">
    <location>
        <begin position="304"/>
        <end position="508"/>
    </location>
</feature>
<evidence type="ECO:0000256" key="6">
    <source>
        <dbReference type="ARBA" id="ARBA00022801"/>
    </source>
</evidence>
<dbReference type="GO" id="GO:0000724">
    <property type="term" value="P:double-strand break repair via homologous recombination"/>
    <property type="evidence" value="ECO:0007669"/>
    <property type="project" value="TreeGrafter"/>
</dbReference>
<dbReference type="AlphaFoldDB" id="A0AAW2ZE68"/>
<evidence type="ECO:0000256" key="2">
    <source>
        <dbReference type="ARBA" id="ARBA00008010"/>
    </source>
</evidence>
<sequence length="1076" mass="120680">MSGVYCVYDKSETPEYYNSVLKDYLKKHHREDIERVLMEEDDTAHYPIKLSCLDLLNFNIMVGSLLLAYPKDVLPHFDQAAREIQHLVLEDSLTFKYKPNVHLRVHTLPLNPETTKPSVSAIRSADINKFIAVSGTVIRTGAVKMWEFEKQFMCNKCKQKFTVRSDMEQYNVLIKPTSCPNEVEECGGKSFKLLENSQVCRDYQEIKIQDKIAQLSVGSIPRSILVLLEDDLVDQCKAGDDVVISGTVIRRWKPFRSDVRCSIETAVLCNHIQINNEQKSNVHITNAMREEFEKYWITDKPLSRRNHILKSMCPQLFGLYFVKLSVAMTLIGGVPLVKSGTRIRGESHLLIVGDPGTGKSQFLKYACKLSPRYVMTNGIGTTSAGLTVMASKETGSGDWTLEAGALVLADGGVCCIDEFDAIREHDRATIHEAMEQQTLSIAKAGLVCKLNTRATVFAACNPKGKYDTQASLSTNVAMASPLLSRFDIVLVLLDKQDQEWDQRVSSFILNEEEMKGEEEDEEDGHQENGTMMDDLWTFEKIQAYICYVKDRFQPTIGKQAGLIMKQYYRMQRQADKRVAARTTIRMLESLARLAQAHARLMHRNIVHRQDAIVAVIAIDASTHTSPLLDIRSVLQSNFPSDPDDEFDSQMRIILQKLNLEHLIDAPEDEDGIDDDVLNDSELEQKRARSTRSNVNQSNVNQNDDDDDDGENNNGNDDGSKRRVSHHRGGNVNVNVLSKNDYDDDDDGLEDTMNNFKKHLEKNGRSVLSNTQKKTSMAVSSKSQKKSQEEERDDGFGGDDVFIDYDDGGDVNNSSHHSKKSQSLNNKQNTQGDESQHVFSIDSNIDFGNFETGGNDAVENVVPQENDNITMRSPSPVYDDEDDDRVEGSDHEEQQQPVVSDSVNAPKQSSQKQSSSLIQRQVVRPVPTQNGNVVRRPPVVAPSSSKTNVPPVVPPKVPQVVTAPKQPSPPPITSARKRSLEAEPEIEQLPQPKKKKVSLAKRLKMNRDAPKTSDDQGGANTLGDSEGEQKSAKSSLSNVNEQMDENFEFDSFHIEDIDIFQSQSSQSKKKCIIDDDE</sequence>
<evidence type="ECO:0000256" key="5">
    <source>
        <dbReference type="ARBA" id="ARBA00022763"/>
    </source>
</evidence>
<dbReference type="InterPro" id="IPR027417">
    <property type="entry name" value="P-loop_NTPase"/>
</dbReference>
<keyword evidence="7 17" id="KW-0347">Helicase</keyword>
<dbReference type="Proteomes" id="UP001431209">
    <property type="component" value="Unassembled WGS sequence"/>
</dbReference>
<evidence type="ECO:0000256" key="3">
    <source>
        <dbReference type="ARBA" id="ARBA00012551"/>
    </source>
</evidence>
<dbReference type="EMBL" id="JAOPGA020001302">
    <property type="protein sequence ID" value="KAL0487110.1"/>
    <property type="molecule type" value="Genomic_DNA"/>
</dbReference>
<evidence type="ECO:0000256" key="1">
    <source>
        <dbReference type="ARBA" id="ARBA00004123"/>
    </source>
</evidence>
<dbReference type="InterPro" id="IPR001208">
    <property type="entry name" value="MCM_dom"/>
</dbReference>
<dbReference type="PROSITE" id="PS00847">
    <property type="entry name" value="MCM_1"/>
    <property type="match status" value="1"/>
</dbReference>
<dbReference type="SMART" id="SM00382">
    <property type="entry name" value="AAA"/>
    <property type="match status" value="1"/>
</dbReference>
<evidence type="ECO:0000313" key="18">
    <source>
        <dbReference type="Proteomes" id="UP001431209"/>
    </source>
</evidence>
<evidence type="ECO:0000256" key="14">
    <source>
        <dbReference type="RuleBase" id="RU004070"/>
    </source>
</evidence>
<dbReference type="Pfam" id="PF00493">
    <property type="entry name" value="MCM"/>
    <property type="match status" value="1"/>
</dbReference>
<name>A0AAW2ZE68_9EUKA</name>
<keyword evidence="4 14" id="KW-0547">Nucleotide-binding</keyword>
<dbReference type="SMART" id="SM00350">
    <property type="entry name" value="MCM"/>
    <property type="match status" value="1"/>
</dbReference>
<accession>A0AAW2ZE68</accession>
<keyword evidence="6" id="KW-0378">Hydrolase</keyword>
<feature type="compositionally biased region" description="Low complexity" evidence="15">
    <location>
        <begin position="692"/>
        <end position="701"/>
    </location>
</feature>
<comment type="catalytic activity">
    <reaction evidence="13">
        <text>ATP + H2O = ADP + phosphate + H(+)</text>
        <dbReference type="Rhea" id="RHEA:13065"/>
        <dbReference type="ChEBI" id="CHEBI:15377"/>
        <dbReference type="ChEBI" id="CHEBI:15378"/>
        <dbReference type="ChEBI" id="CHEBI:30616"/>
        <dbReference type="ChEBI" id="CHEBI:43474"/>
        <dbReference type="ChEBI" id="CHEBI:456216"/>
        <dbReference type="EC" id="3.6.4.12"/>
    </reaction>
</comment>
<feature type="compositionally biased region" description="Polar residues" evidence="15">
    <location>
        <begin position="829"/>
        <end position="842"/>
    </location>
</feature>
<dbReference type="PANTHER" id="PTHR11630:SF48">
    <property type="entry name" value="DNA HELICASE MCM9"/>
    <property type="match status" value="1"/>
</dbReference>
<evidence type="ECO:0000256" key="13">
    <source>
        <dbReference type="ARBA" id="ARBA00047995"/>
    </source>
</evidence>
<dbReference type="GO" id="GO:0017116">
    <property type="term" value="F:single-stranded DNA helicase activity"/>
    <property type="evidence" value="ECO:0007669"/>
    <property type="project" value="TreeGrafter"/>
</dbReference>
<dbReference type="Gene3D" id="3.40.50.300">
    <property type="entry name" value="P-loop containing nucleotide triphosphate hydrolases"/>
    <property type="match status" value="1"/>
</dbReference>
<feature type="compositionally biased region" description="Basic and acidic residues" evidence="15">
    <location>
        <begin position="1004"/>
        <end position="1013"/>
    </location>
</feature>
<evidence type="ECO:0000256" key="4">
    <source>
        <dbReference type="ARBA" id="ARBA00022741"/>
    </source>
</evidence>
<comment type="subcellular location">
    <subcellularLocation>
        <location evidence="1">Nucleus</location>
    </subcellularLocation>
</comment>
<evidence type="ECO:0000256" key="8">
    <source>
        <dbReference type="ARBA" id="ARBA00022840"/>
    </source>
</evidence>
<feature type="region of interest" description="Disordered" evidence="15">
    <location>
        <begin position="684"/>
        <end position="745"/>
    </location>
</feature>
<keyword evidence="11" id="KW-0539">Nucleus</keyword>
<dbReference type="InterPro" id="IPR058768">
    <property type="entry name" value="MCM9_N"/>
</dbReference>
<dbReference type="GO" id="GO:0016787">
    <property type="term" value="F:hydrolase activity"/>
    <property type="evidence" value="ECO:0007669"/>
    <property type="project" value="UniProtKB-KW"/>
</dbReference>
<feature type="compositionally biased region" description="Basic residues" evidence="15">
    <location>
        <begin position="991"/>
        <end position="1003"/>
    </location>
</feature>
<gene>
    <name evidence="17" type="ORF">AKO1_000960</name>
</gene>
<dbReference type="EC" id="3.6.4.12" evidence="3"/>
<dbReference type="Gene3D" id="2.40.50.140">
    <property type="entry name" value="Nucleic acid-binding proteins"/>
    <property type="match status" value="1"/>
</dbReference>
<evidence type="ECO:0000256" key="12">
    <source>
        <dbReference type="ARBA" id="ARBA00042301"/>
    </source>
</evidence>
<dbReference type="Pfam" id="PF26066">
    <property type="entry name" value="MCM9_N"/>
    <property type="match status" value="1"/>
</dbReference>
<proteinExistence type="inferred from homology"/>
<dbReference type="PROSITE" id="PS50051">
    <property type="entry name" value="MCM_2"/>
    <property type="match status" value="1"/>
</dbReference>
<reference evidence="17 18" key="1">
    <citation type="submission" date="2024-03" db="EMBL/GenBank/DDBJ databases">
        <title>The Acrasis kona genome and developmental transcriptomes reveal deep origins of eukaryotic multicellular pathways.</title>
        <authorList>
            <person name="Sheikh S."/>
            <person name="Fu C.-J."/>
            <person name="Brown M.W."/>
            <person name="Baldauf S.L."/>
        </authorList>
    </citation>
    <scope>NUCLEOTIDE SEQUENCE [LARGE SCALE GENOMIC DNA]</scope>
    <source>
        <strain evidence="17 18">ATCC MYA-3509</strain>
    </source>
</reference>